<protein>
    <submittedName>
        <fullName evidence="1">Uncharacterized protein</fullName>
    </submittedName>
</protein>
<comment type="caution">
    <text evidence="1">The sequence shown here is derived from an EMBL/GenBank/DDBJ whole genome shotgun (WGS) entry which is preliminary data.</text>
</comment>
<gene>
    <name evidence="1" type="ORF">S01H1_80014</name>
</gene>
<evidence type="ECO:0000313" key="1">
    <source>
        <dbReference type="EMBL" id="GAG44532.1"/>
    </source>
</evidence>
<reference evidence="1" key="1">
    <citation type="journal article" date="2014" name="Front. Microbiol.">
        <title>High frequency of phylogenetically diverse reductive dehalogenase-homologous genes in deep subseafloor sedimentary metagenomes.</title>
        <authorList>
            <person name="Kawai M."/>
            <person name="Futagami T."/>
            <person name="Toyoda A."/>
            <person name="Takaki Y."/>
            <person name="Nishi S."/>
            <person name="Hori S."/>
            <person name="Arai W."/>
            <person name="Tsubouchi T."/>
            <person name="Morono Y."/>
            <person name="Uchiyama I."/>
            <person name="Ito T."/>
            <person name="Fujiyama A."/>
            <person name="Inagaki F."/>
            <person name="Takami H."/>
        </authorList>
    </citation>
    <scope>NUCLEOTIDE SEQUENCE</scope>
    <source>
        <strain evidence="1">Expedition CK06-06</strain>
    </source>
</reference>
<feature type="non-terminal residue" evidence="1">
    <location>
        <position position="1"/>
    </location>
</feature>
<accession>X0YB67</accession>
<organism evidence="1">
    <name type="scientific">marine sediment metagenome</name>
    <dbReference type="NCBI Taxonomy" id="412755"/>
    <lineage>
        <taxon>unclassified sequences</taxon>
        <taxon>metagenomes</taxon>
        <taxon>ecological metagenomes</taxon>
    </lineage>
</organism>
<sequence>LKEKLSSEEWQDFHSRYMKWIEKWNWPDPDTPAWRKEAKHAADDKVG</sequence>
<dbReference type="AlphaFoldDB" id="X0YB67"/>
<proteinExistence type="predicted"/>
<dbReference type="EMBL" id="BARS01053990">
    <property type="protein sequence ID" value="GAG44532.1"/>
    <property type="molecule type" value="Genomic_DNA"/>
</dbReference>
<name>X0YB67_9ZZZZ</name>